<dbReference type="InterPro" id="IPR013216">
    <property type="entry name" value="Methyltransf_11"/>
</dbReference>
<evidence type="ECO:0000256" key="2">
    <source>
        <dbReference type="ARBA" id="ARBA00022603"/>
    </source>
</evidence>
<dbReference type="AlphaFoldDB" id="A0A0J0XCL5"/>
<keyword evidence="2 5" id="KW-0489">Methyltransferase</keyword>
<reference evidence="5 6" key="1">
    <citation type="submission" date="2015-03" db="EMBL/GenBank/DDBJ databases">
        <title>Genomics and transcriptomics of the oil-accumulating basidiomycete yeast T. oleaginosus allow insights into substrate utilization and the diverse evolutionary trajectories of mating systems in fungi.</title>
        <authorList>
            <consortium name="DOE Joint Genome Institute"/>
            <person name="Kourist R."/>
            <person name="Kracht O."/>
            <person name="Bracharz F."/>
            <person name="Lipzen A."/>
            <person name="Nolan M."/>
            <person name="Ohm R."/>
            <person name="Grigoriev I."/>
            <person name="Sun S."/>
            <person name="Heitman J."/>
            <person name="Bruck T."/>
            <person name="Nowrousian M."/>
        </authorList>
    </citation>
    <scope>NUCLEOTIDE SEQUENCE [LARGE SCALE GENOMIC DNA]</scope>
    <source>
        <strain evidence="5 6">IBC0246</strain>
    </source>
</reference>
<dbReference type="Proteomes" id="UP000053611">
    <property type="component" value="Unassembled WGS sequence"/>
</dbReference>
<dbReference type="EMBL" id="KQ087282">
    <property type="protein sequence ID" value="KLT38806.1"/>
    <property type="molecule type" value="Genomic_DNA"/>
</dbReference>
<dbReference type="GeneID" id="28986232"/>
<evidence type="ECO:0000259" key="4">
    <source>
        <dbReference type="Pfam" id="PF08241"/>
    </source>
</evidence>
<feature type="domain" description="Methyltransferase type 11" evidence="4">
    <location>
        <begin position="41"/>
        <end position="132"/>
    </location>
</feature>
<evidence type="ECO:0000256" key="1">
    <source>
        <dbReference type="ARBA" id="ARBA00008361"/>
    </source>
</evidence>
<evidence type="ECO:0000313" key="5">
    <source>
        <dbReference type="EMBL" id="KLT38806.1"/>
    </source>
</evidence>
<dbReference type="OrthoDB" id="10027013at2759"/>
<dbReference type="InterPro" id="IPR029063">
    <property type="entry name" value="SAM-dependent_MTases_sf"/>
</dbReference>
<sequence>MATFAKSSFDAAGYLASRPTYPAKLYDLILAYHRGGRAHALDMGCGPGFMAVALSPHFSRVSAQDPSEKMVSVGLQPADGHISYSLGSAEDMSALPAHSVDLAVAGQAAHWFDHKRAWSELARILAPRGTVAYVGYGEMGVTGHARASAVFRDLVRGDMGAFWPQPGRSIVEGLLDAVPFPVAPALDARTEARLARIPSLEGGMPVAARIREPEAVDGEGWDAASAVRLKGSTEGAWALRRRWSMDEIEAYVRTSSAYHAYAAAHPEDAARRGRGRDDGDVVERRMAQIKDALTEDGWDGGAVDVEWPLVVMMIQRL</sequence>
<proteinExistence type="inferred from homology"/>
<dbReference type="PANTHER" id="PTHR44942:SF4">
    <property type="entry name" value="METHYLTRANSFERASE TYPE 11 DOMAIN-CONTAINING PROTEIN"/>
    <property type="match status" value="1"/>
</dbReference>
<dbReference type="STRING" id="879819.A0A0J0XCL5"/>
<dbReference type="InterPro" id="IPR051052">
    <property type="entry name" value="Diverse_substrate_MTase"/>
</dbReference>
<dbReference type="GO" id="GO:0008757">
    <property type="term" value="F:S-adenosylmethionine-dependent methyltransferase activity"/>
    <property type="evidence" value="ECO:0007669"/>
    <property type="project" value="InterPro"/>
</dbReference>
<dbReference type="RefSeq" id="XP_018275297.1">
    <property type="nucleotide sequence ID" value="XM_018425629.1"/>
</dbReference>
<evidence type="ECO:0000313" key="6">
    <source>
        <dbReference type="Proteomes" id="UP000053611"/>
    </source>
</evidence>
<dbReference type="SUPFAM" id="SSF53335">
    <property type="entry name" value="S-adenosyl-L-methionine-dependent methyltransferases"/>
    <property type="match status" value="1"/>
</dbReference>
<organism evidence="5 6">
    <name type="scientific">Cutaneotrichosporon oleaginosum</name>
    <dbReference type="NCBI Taxonomy" id="879819"/>
    <lineage>
        <taxon>Eukaryota</taxon>
        <taxon>Fungi</taxon>
        <taxon>Dikarya</taxon>
        <taxon>Basidiomycota</taxon>
        <taxon>Agaricomycotina</taxon>
        <taxon>Tremellomycetes</taxon>
        <taxon>Trichosporonales</taxon>
        <taxon>Trichosporonaceae</taxon>
        <taxon>Cutaneotrichosporon</taxon>
    </lineage>
</organism>
<name>A0A0J0XCL5_9TREE</name>
<comment type="similarity">
    <text evidence="1">Belongs to the methyltransferase superfamily.</text>
</comment>
<gene>
    <name evidence="5" type="ORF">CC85DRAFT_305631</name>
</gene>
<dbReference type="GO" id="GO:0032259">
    <property type="term" value="P:methylation"/>
    <property type="evidence" value="ECO:0007669"/>
    <property type="project" value="UniProtKB-KW"/>
</dbReference>
<dbReference type="PANTHER" id="PTHR44942">
    <property type="entry name" value="METHYLTRANSF_11 DOMAIN-CONTAINING PROTEIN"/>
    <property type="match status" value="1"/>
</dbReference>
<dbReference type="Pfam" id="PF08241">
    <property type="entry name" value="Methyltransf_11"/>
    <property type="match status" value="1"/>
</dbReference>
<protein>
    <submittedName>
        <fullName evidence="5">S-adenosyl-L-methionine-dependent methyltransferase</fullName>
    </submittedName>
</protein>
<dbReference type="CDD" id="cd02440">
    <property type="entry name" value="AdoMet_MTases"/>
    <property type="match status" value="1"/>
</dbReference>
<keyword evidence="6" id="KW-1185">Reference proteome</keyword>
<accession>A0A0J0XCL5</accession>
<dbReference type="Gene3D" id="3.40.50.150">
    <property type="entry name" value="Vaccinia Virus protein VP39"/>
    <property type="match status" value="1"/>
</dbReference>
<keyword evidence="3 5" id="KW-0808">Transferase</keyword>
<evidence type="ECO:0000256" key="3">
    <source>
        <dbReference type="ARBA" id="ARBA00022679"/>
    </source>
</evidence>